<dbReference type="Pfam" id="PF08007">
    <property type="entry name" value="JmjC_2"/>
    <property type="match status" value="1"/>
</dbReference>
<dbReference type="EMBL" id="CP136508">
    <property type="protein sequence ID" value="WUR13890.1"/>
    <property type="molecule type" value="Genomic_DNA"/>
</dbReference>
<evidence type="ECO:0000256" key="1">
    <source>
        <dbReference type="ARBA" id="ARBA00001954"/>
    </source>
</evidence>
<keyword evidence="6" id="KW-1185">Reference proteome</keyword>
<evidence type="ECO:0000313" key="6">
    <source>
        <dbReference type="Proteomes" id="UP000321323"/>
    </source>
</evidence>
<sequence>MLIDFRYSYDEFQSGFFEKKPLLLEGAFTPPGDPVRIIDNALDVVDPEETYLKVLKNAERIDQRQLIEEYTDIGIRRRRIRKEALYRCLADDASLVLNRIDLYSQAVSDICLQVSRFARAQASANAYVSFGREPATDIHWDRHDIFAVQMFGEKRWLVYEPTFQLPLNSQVSAEKKAQAPQTPVLDIVLKAGDVLYLPRGWWHKVAPVDNRPTFHLAVGAHTPLLLDYLVWACGNKLPDHLAFRKSVNGIEAGDGQLEQAIAVLADILANPATLQDFRRRAQSRERVNSHVALADLFLPRREDETRRRVLQLNSRYAFDGGSVVVNGQRHVLTTAERMAVGFIAAHPGANAGQVADAIAQQGVVDGAGVLAALLKRDIISHQVEL</sequence>
<accession>A0ABZ1UNK9</accession>
<dbReference type="InterPro" id="IPR039994">
    <property type="entry name" value="NO66-like"/>
</dbReference>
<organism evidence="5 6">
    <name type="scientific">[Empedobacter] haloabium</name>
    <dbReference type="NCBI Taxonomy" id="592317"/>
    <lineage>
        <taxon>Bacteria</taxon>
        <taxon>Pseudomonadati</taxon>
        <taxon>Pseudomonadota</taxon>
        <taxon>Betaproteobacteria</taxon>
        <taxon>Burkholderiales</taxon>
        <taxon>Oxalobacteraceae</taxon>
        <taxon>Telluria group</taxon>
        <taxon>Telluria group incertae sedis</taxon>
    </lineage>
</organism>
<keyword evidence="2" id="KW-0479">Metal-binding</keyword>
<proteinExistence type="predicted"/>
<name>A0ABZ1UNK9_9BURK</name>
<evidence type="ECO:0000259" key="4">
    <source>
        <dbReference type="PROSITE" id="PS51184"/>
    </source>
</evidence>
<dbReference type="PROSITE" id="PS51184">
    <property type="entry name" value="JMJC"/>
    <property type="match status" value="1"/>
</dbReference>
<dbReference type="PANTHER" id="PTHR13096:SF8">
    <property type="entry name" value="RIBOSOMAL OXYGENASE 1"/>
    <property type="match status" value="1"/>
</dbReference>
<gene>
    <name evidence="5" type="ORF">E7V67_001930</name>
</gene>
<protein>
    <submittedName>
        <fullName evidence="5">Cupin domain-containing protein</fullName>
    </submittedName>
</protein>
<evidence type="ECO:0000313" key="5">
    <source>
        <dbReference type="EMBL" id="WUR13890.1"/>
    </source>
</evidence>
<evidence type="ECO:0000256" key="3">
    <source>
        <dbReference type="ARBA" id="ARBA00023004"/>
    </source>
</evidence>
<evidence type="ECO:0000256" key="2">
    <source>
        <dbReference type="ARBA" id="ARBA00022723"/>
    </source>
</evidence>
<comment type="cofactor">
    <cofactor evidence="1">
        <name>Fe(2+)</name>
        <dbReference type="ChEBI" id="CHEBI:29033"/>
    </cofactor>
</comment>
<dbReference type="PANTHER" id="PTHR13096">
    <property type="entry name" value="MINA53 MYC INDUCED NUCLEAR ANTIGEN"/>
    <property type="match status" value="1"/>
</dbReference>
<dbReference type="Gene3D" id="2.60.120.650">
    <property type="entry name" value="Cupin"/>
    <property type="match status" value="1"/>
</dbReference>
<feature type="domain" description="JmjC" evidence="4">
    <location>
        <begin position="84"/>
        <end position="237"/>
    </location>
</feature>
<dbReference type="Proteomes" id="UP000321323">
    <property type="component" value="Chromosome"/>
</dbReference>
<reference evidence="5 6" key="1">
    <citation type="journal article" date="2019" name="Int. J. Syst. Evol. Microbiol.">
        <title>The Draft Whole-Genome Sequence of the Antibiotic Producer Empedobacter haloabium ATCC 31962 Provides Indications for Its Taxonomic Reclassification.</title>
        <authorList>
            <person name="Miess H."/>
            <person name="Arlt P."/>
            <person name="Apel A.K."/>
            <person name="Weber T."/>
            <person name="Nieselt K."/>
            <person name="Hanssen F."/>
            <person name="Czemmel S."/>
            <person name="Nahnsen S."/>
            <person name="Gross H."/>
        </authorList>
    </citation>
    <scope>NUCLEOTIDE SEQUENCE [LARGE SCALE GENOMIC DNA]</scope>
    <source>
        <strain evidence="5 6">ATCC 31962</strain>
    </source>
</reference>
<dbReference type="SUPFAM" id="SSF51197">
    <property type="entry name" value="Clavaminate synthase-like"/>
    <property type="match status" value="1"/>
</dbReference>
<keyword evidence="3" id="KW-0408">Iron</keyword>
<dbReference type="InterPro" id="IPR003347">
    <property type="entry name" value="JmjC_dom"/>
</dbReference>